<dbReference type="InterPro" id="IPR007527">
    <property type="entry name" value="Znf_SWIM"/>
</dbReference>
<dbReference type="PANTHER" id="PTHR35385:SF2">
    <property type="entry name" value="PROTEIN B, PUTATIVE-RELATED"/>
    <property type="match status" value="1"/>
</dbReference>
<comment type="similarity">
    <text evidence="1">Belongs to the peptidase C48 family.</text>
</comment>
<feature type="region of interest" description="Disordered" evidence="4">
    <location>
        <begin position="271"/>
        <end position="384"/>
    </location>
</feature>
<evidence type="ECO:0000256" key="3">
    <source>
        <dbReference type="ARBA" id="ARBA00022801"/>
    </source>
</evidence>
<dbReference type="Gene3D" id="3.40.395.10">
    <property type="entry name" value="Adenoviral Proteinase, Chain A"/>
    <property type="match status" value="1"/>
</dbReference>
<dbReference type="GO" id="GO:0006508">
    <property type="term" value="P:proteolysis"/>
    <property type="evidence" value="ECO:0007669"/>
    <property type="project" value="UniProtKB-KW"/>
</dbReference>
<accession>A0A6S7GHA6</accession>
<dbReference type="PROSITE" id="PS50235">
    <property type="entry name" value="USP_3"/>
    <property type="match status" value="1"/>
</dbReference>
<keyword evidence="2" id="KW-0645">Protease</keyword>
<dbReference type="Pfam" id="PF00443">
    <property type="entry name" value="UCH"/>
    <property type="match status" value="1"/>
</dbReference>
<dbReference type="CDD" id="cd02257">
    <property type="entry name" value="Peptidase_C19"/>
    <property type="match status" value="1"/>
</dbReference>
<dbReference type="Pfam" id="PF02902">
    <property type="entry name" value="Peptidase_C48"/>
    <property type="match status" value="1"/>
</dbReference>
<evidence type="ECO:0000313" key="6">
    <source>
        <dbReference type="Proteomes" id="UP001152795"/>
    </source>
</evidence>
<evidence type="ECO:0000256" key="2">
    <source>
        <dbReference type="ARBA" id="ARBA00022670"/>
    </source>
</evidence>
<proteinExistence type="inferred from homology"/>
<evidence type="ECO:0000256" key="4">
    <source>
        <dbReference type="SAM" id="MobiDB-lite"/>
    </source>
</evidence>
<feature type="compositionally biased region" description="Polar residues" evidence="4">
    <location>
        <begin position="356"/>
        <end position="366"/>
    </location>
</feature>
<dbReference type="OrthoDB" id="5989480at2759"/>
<name>A0A6S7GHA6_PARCT</name>
<evidence type="ECO:0000313" key="5">
    <source>
        <dbReference type="EMBL" id="CAB3991045.1"/>
    </source>
</evidence>
<dbReference type="Gene3D" id="3.90.70.10">
    <property type="entry name" value="Cysteine proteinases"/>
    <property type="match status" value="1"/>
</dbReference>
<dbReference type="PROSITE" id="PS50600">
    <property type="entry name" value="ULP_PROTEASE"/>
    <property type="match status" value="1"/>
</dbReference>
<feature type="compositionally biased region" description="Basic and acidic residues" evidence="4">
    <location>
        <begin position="1567"/>
        <end position="1576"/>
    </location>
</feature>
<dbReference type="InterPro" id="IPR018200">
    <property type="entry name" value="USP_CS"/>
</dbReference>
<dbReference type="PROSITE" id="PS50966">
    <property type="entry name" value="ZF_SWIM"/>
    <property type="match status" value="1"/>
</dbReference>
<dbReference type="InterPro" id="IPR001394">
    <property type="entry name" value="Peptidase_C19_UCH"/>
</dbReference>
<dbReference type="GO" id="GO:0016579">
    <property type="term" value="P:protein deubiquitination"/>
    <property type="evidence" value="ECO:0007669"/>
    <property type="project" value="InterPro"/>
</dbReference>
<reference evidence="5" key="1">
    <citation type="submission" date="2020-04" db="EMBL/GenBank/DDBJ databases">
        <authorList>
            <person name="Alioto T."/>
            <person name="Alioto T."/>
            <person name="Gomez Garrido J."/>
        </authorList>
    </citation>
    <scope>NUCLEOTIDE SEQUENCE</scope>
    <source>
        <strain evidence="5">A484AB</strain>
    </source>
</reference>
<dbReference type="GO" id="GO:0008270">
    <property type="term" value="F:zinc ion binding"/>
    <property type="evidence" value="ECO:0007669"/>
    <property type="project" value="InterPro"/>
</dbReference>
<feature type="compositionally biased region" description="Polar residues" evidence="4">
    <location>
        <begin position="328"/>
        <end position="347"/>
    </location>
</feature>
<dbReference type="InterPro" id="IPR038765">
    <property type="entry name" value="Papain-like_cys_pep_sf"/>
</dbReference>
<feature type="compositionally biased region" description="Basic residues" evidence="4">
    <location>
        <begin position="1577"/>
        <end position="1587"/>
    </location>
</feature>
<evidence type="ECO:0000256" key="1">
    <source>
        <dbReference type="ARBA" id="ARBA00005234"/>
    </source>
</evidence>
<feature type="compositionally biased region" description="Polar residues" evidence="4">
    <location>
        <begin position="298"/>
        <end position="316"/>
    </location>
</feature>
<dbReference type="Proteomes" id="UP001152795">
    <property type="component" value="Unassembled WGS sequence"/>
</dbReference>
<dbReference type="PROSITE" id="PS00973">
    <property type="entry name" value="USP_2"/>
    <property type="match status" value="1"/>
</dbReference>
<dbReference type="InterPro" id="IPR003653">
    <property type="entry name" value="Peptidase_C48_C"/>
</dbReference>
<keyword evidence="6" id="KW-1185">Reference proteome</keyword>
<feature type="region of interest" description="Disordered" evidence="4">
    <location>
        <begin position="1537"/>
        <end position="1604"/>
    </location>
</feature>
<comment type="caution">
    <text evidence="5">The sequence shown here is derived from an EMBL/GenBank/DDBJ whole genome shotgun (WGS) entry which is preliminary data.</text>
</comment>
<dbReference type="EMBL" id="CACRXK020001779">
    <property type="protein sequence ID" value="CAB3991045.1"/>
    <property type="molecule type" value="Genomic_DNA"/>
</dbReference>
<dbReference type="PANTHER" id="PTHR35385">
    <property type="entry name" value="PROTEIN B, PUTATIVE-RELATED-RELATED"/>
    <property type="match status" value="1"/>
</dbReference>
<gene>
    <name evidence="5" type="ORF">PACLA_8A006392</name>
</gene>
<dbReference type="SUPFAM" id="SSF54001">
    <property type="entry name" value="Cysteine proteinases"/>
    <property type="match status" value="2"/>
</dbReference>
<dbReference type="InterPro" id="IPR028889">
    <property type="entry name" value="USP"/>
</dbReference>
<sequence length="1604" mass="181994">MSGFVKGSQQCSAEFFQSFWRILEEKAHHLQSTDLIPRYCSLEFLNSFCFSLRSEILCSECDNTTSNCATETVLPLSITKGLPLQDLLDQYSAPVQLEQPYNCERCGKGTDAWKRTLVRNPPQVLCIQLLRFDANGQKINKEIDYPPELTIPEYQRDLKDGRSATSTAEYTLSSIIVHEGNQISSGHYVCYVNRSGRWFYTSDTVVKETSQLAAYHQNAYMLFYEKKEQQGHTSANVVFTKPVPTCRKDKEPVLNINTYAKAVARGTSSSSAERLSLSLSKKRKAAPSQIPRRDENPLSLSTSVGPAPDSFSSDTPITAEFTKEEPLHSSSLTSTFNRSMSSSTPAQVHSRAERTAVSSSKTTSMSPAPKIKISTIPNPSSSPLKMPVCDDNSTNDVVITKVTKLPTSSSTDKEQEDITIKVMVPPDYYIPIDSRSAKPGLFKTRIDGNAVRPNMYVSLTEEERKRAQETAFAGVQISVSERVKEWDPTDIIRILPASHKLSDSLLSNFLVNKIFLMIEEEAVKQGKQVHTCNMEVLQRMTEPSLEIFLKCQYDQLYPDILDSEVILCPSLHGDHWCLVAVYPAIKRMVYLDSLFQGIGAKRAFQRVGNFIACAMKLQGQKYSIDEWDFFAIPANDIEQQLNSVDCGVFVVKWAQHIAEGRMIDFKQRHINDFRYSLILDIAANKLSCLSIPFASSEGSNRCKQTSDIGADSFTSSPSENGNANAILQDHCYSLAMQDNIPEETNADVLPQHVQCILPPTAVYKYLEYEELPDNDTTESKKYRVKFNIKNVSTPKEIETWVSEFAASSNIKYNSQGGYKRKGVRVSFAQWYICECKRKELSRNQKEAKAEAMKRRQERHDTHAANAEVIDKIHLLSNIRDKKTDCESKMVIKVRTKAVEGIVCNVELWWNHNHSVDCHHLTSFSQILPATRHKFLTYFEQGMSASESFHYHETKLMKDPVTVLLLADRKYCPSLRDVNNLYEKWRKTTKGPCNGSEMFDYLQEYITTYNKDKMNDGGKIFLQRYNNEVKQEKPLIISICTPMMSRVHKLRQAGEMAFMDASGSLDRHNNPVYFMCTHHPSGALPLAVWITSSQSESTLNSCLQNVVSVLPQHAFGGKGAASGPSIFLTDDDSAQRNALRAYWRSSILLLCIFHFLQAVWRWLLDSTNAINKHDRQHLMSLCQGLVFADTVEKFHVNETQMQTDKTVLKYRNFYDYIKNALERKEQWALCFRKGLLTRGNNTDNFTESMIFVFKCVILKRIRAYNLLELVKFITEDLEMYFQRKLLALAFGKPQNLHVTARCFGRNASTVPVDNITRDIENAFHFNVTSRKNKDLTYQVDTSLGICTCPHGENGSGCAHQAAVALKYGGGNINFIPRSAQDRYALAVLAIGDNPQLKVRQFVQLHEKSESVMNVKKDVNGIETVPQQNKEKDVKEDEQRWHDTVLGHTEDEPVALKEILKLHQEVAADIELKIRNEDDNFKKCYYNFLRTYRKIVTKCRGHSPVASLANAFVHFGKQQSSNLIPVLHNGSRIRVQPTSISRRKSGVKSSSAQPSGPKPRLQTGMKRKWQADDKEKMNIRKLAKKKRQRNLSMNVKKNLANAGPKR</sequence>
<protein>
    <submittedName>
        <fullName evidence="5">Uncharacterized protein</fullName>
    </submittedName>
</protein>
<organism evidence="5 6">
    <name type="scientific">Paramuricea clavata</name>
    <name type="common">Red gorgonian</name>
    <name type="synonym">Violescent sea-whip</name>
    <dbReference type="NCBI Taxonomy" id="317549"/>
    <lineage>
        <taxon>Eukaryota</taxon>
        <taxon>Metazoa</taxon>
        <taxon>Cnidaria</taxon>
        <taxon>Anthozoa</taxon>
        <taxon>Octocorallia</taxon>
        <taxon>Malacalcyonacea</taxon>
        <taxon>Plexauridae</taxon>
        <taxon>Paramuricea</taxon>
    </lineage>
</organism>
<dbReference type="GO" id="GO:0004843">
    <property type="term" value="F:cysteine-type deubiquitinase activity"/>
    <property type="evidence" value="ECO:0007669"/>
    <property type="project" value="InterPro"/>
</dbReference>
<keyword evidence="3" id="KW-0378">Hydrolase</keyword>